<accession>A0A4Q8BFK9</accession>
<evidence type="ECO:0000313" key="2">
    <source>
        <dbReference type="Proteomes" id="UP000294114"/>
    </source>
</evidence>
<name>A0A4Q8BFK9_9ACTN</name>
<organism evidence="1 2">
    <name type="scientific">Micromonospora kangleipakensis</name>
    <dbReference type="NCBI Taxonomy" id="1077942"/>
    <lineage>
        <taxon>Bacteria</taxon>
        <taxon>Bacillati</taxon>
        <taxon>Actinomycetota</taxon>
        <taxon>Actinomycetes</taxon>
        <taxon>Micromonosporales</taxon>
        <taxon>Micromonosporaceae</taxon>
        <taxon>Micromonospora</taxon>
    </lineage>
</organism>
<sequence length="163" mass="17566">MQEIARLAGLFAAHGIWGVSDGATLIPLLGYEQASGDRGMDRFAFDDVGAGAQAGQEALQTNQHDAIRAVLVVDGYLHLPGGRTDALIVEAVEYGPARRSFKMGVPYRPQPSPEGFAVHRPKFIEVVGIDRQDYPALTDAFFAGVDSHERAAPVWNAHLDPSI</sequence>
<evidence type="ECO:0000313" key="1">
    <source>
        <dbReference type="EMBL" id="RZU75959.1"/>
    </source>
</evidence>
<dbReference type="AlphaFoldDB" id="A0A4Q8BFK9"/>
<dbReference type="OrthoDB" id="9152201at2"/>
<gene>
    <name evidence="1" type="ORF">EV384_4540</name>
</gene>
<keyword evidence="2" id="KW-1185">Reference proteome</keyword>
<proteinExistence type="predicted"/>
<dbReference type="RefSeq" id="WP_130336306.1">
    <property type="nucleotide sequence ID" value="NZ_SHLD01000001.1"/>
</dbReference>
<reference evidence="1 2" key="1">
    <citation type="submission" date="2019-02" db="EMBL/GenBank/DDBJ databases">
        <title>Sequencing the genomes of 1000 actinobacteria strains.</title>
        <authorList>
            <person name="Klenk H.-P."/>
        </authorList>
    </citation>
    <scope>NUCLEOTIDE SEQUENCE [LARGE SCALE GENOMIC DNA]</scope>
    <source>
        <strain evidence="1 2">DSM 45612</strain>
    </source>
</reference>
<dbReference type="Proteomes" id="UP000294114">
    <property type="component" value="Unassembled WGS sequence"/>
</dbReference>
<comment type="caution">
    <text evidence="1">The sequence shown here is derived from an EMBL/GenBank/DDBJ whole genome shotgun (WGS) entry which is preliminary data.</text>
</comment>
<protein>
    <submittedName>
        <fullName evidence="1">Uncharacterized protein</fullName>
    </submittedName>
</protein>
<dbReference type="EMBL" id="SHLD01000001">
    <property type="protein sequence ID" value="RZU75959.1"/>
    <property type="molecule type" value="Genomic_DNA"/>
</dbReference>